<reference evidence="1 2" key="1">
    <citation type="submission" date="2020-02" db="EMBL/GenBank/DDBJ databases">
        <title>Genome sequence of strain AETb3-4.</title>
        <authorList>
            <person name="Gao J."/>
            <person name="Zhang X."/>
        </authorList>
    </citation>
    <scope>NUCLEOTIDE SEQUENCE [LARGE SCALE GENOMIC DNA]</scope>
    <source>
        <strain evidence="1 2">AETb3-4</strain>
    </source>
</reference>
<organism evidence="1 2">
    <name type="scientific">Arthrobacter wenxiniae</name>
    <dbReference type="NCBI Taxonomy" id="2713570"/>
    <lineage>
        <taxon>Bacteria</taxon>
        <taxon>Bacillati</taxon>
        <taxon>Actinomycetota</taxon>
        <taxon>Actinomycetes</taxon>
        <taxon>Micrococcales</taxon>
        <taxon>Micrococcaceae</taxon>
        <taxon>Arthrobacter</taxon>
    </lineage>
</organism>
<comment type="caution">
    <text evidence="1">The sequence shown here is derived from an EMBL/GenBank/DDBJ whole genome shotgun (WGS) entry which is preliminary data.</text>
</comment>
<keyword evidence="2" id="KW-1185">Reference proteome</keyword>
<gene>
    <name evidence="1" type="ORF">G6034_18340</name>
</gene>
<dbReference type="AlphaFoldDB" id="A0A7Y7IJZ9"/>
<name>A0A7Y7IJZ9_9MICC</name>
<evidence type="ECO:0000313" key="1">
    <source>
        <dbReference type="EMBL" id="NVM96830.1"/>
    </source>
</evidence>
<sequence>MEKLTVMDLEGQSVELLPSRETLLLNFHINWASVMASNASYAVNAATLLSSASSGAWQHISVSQR</sequence>
<protein>
    <submittedName>
        <fullName evidence="1">Uncharacterized protein</fullName>
    </submittedName>
</protein>
<proteinExistence type="predicted"/>
<dbReference type="EMBL" id="JAAMFM010000042">
    <property type="protein sequence ID" value="NVM96830.1"/>
    <property type="molecule type" value="Genomic_DNA"/>
</dbReference>
<accession>A0A7Y7IJZ9</accession>
<evidence type="ECO:0000313" key="2">
    <source>
        <dbReference type="Proteomes" id="UP000543556"/>
    </source>
</evidence>
<dbReference type="Proteomes" id="UP000543556">
    <property type="component" value="Unassembled WGS sequence"/>
</dbReference>